<dbReference type="Proteomes" id="UP001187859">
    <property type="component" value="Unassembled WGS sequence"/>
</dbReference>
<sequence length="69" mass="8123">MNMRSGQNNSIYQPCVRNCCLDQQDICMGCFRHLEEILAWRNMTEEQRSACYLKMAERKAVFMAKRPSS</sequence>
<name>A0AAE4PZD8_9GAMM</name>
<evidence type="ECO:0000313" key="1">
    <source>
        <dbReference type="EMBL" id="MDV5390599.1"/>
    </source>
</evidence>
<dbReference type="PANTHER" id="PTHR35175:SF2">
    <property type="entry name" value="DUF1289 DOMAIN-CONTAINING PROTEIN"/>
    <property type="match status" value="1"/>
</dbReference>
<dbReference type="RefSeq" id="WP_037419664.1">
    <property type="nucleotide sequence ID" value="NZ_AP025014.1"/>
</dbReference>
<dbReference type="InterPro" id="IPR010710">
    <property type="entry name" value="DUF1289"/>
</dbReference>
<proteinExistence type="predicted"/>
<protein>
    <submittedName>
        <fullName evidence="1">DUF1289 domain-containing protein</fullName>
    </submittedName>
</protein>
<dbReference type="AlphaFoldDB" id="A0AAE4PZD8"/>
<evidence type="ECO:0000313" key="2">
    <source>
        <dbReference type="Proteomes" id="UP001187859"/>
    </source>
</evidence>
<organism evidence="1 2">
    <name type="scientific">Shewanella xiamenensis</name>
    <dbReference type="NCBI Taxonomy" id="332186"/>
    <lineage>
        <taxon>Bacteria</taxon>
        <taxon>Pseudomonadati</taxon>
        <taxon>Pseudomonadota</taxon>
        <taxon>Gammaproteobacteria</taxon>
        <taxon>Alteromonadales</taxon>
        <taxon>Shewanellaceae</taxon>
        <taxon>Shewanella</taxon>
    </lineage>
</organism>
<comment type="caution">
    <text evidence="1">The sequence shown here is derived from an EMBL/GenBank/DDBJ whole genome shotgun (WGS) entry which is preliminary data.</text>
</comment>
<dbReference type="EMBL" id="JASGOQ010000001">
    <property type="protein sequence ID" value="MDV5390599.1"/>
    <property type="molecule type" value="Genomic_DNA"/>
</dbReference>
<reference evidence="1" key="1">
    <citation type="submission" date="2023-05" db="EMBL/GenBank/DDBJ databases">
        <title>Colonisation of extended spectrum b-lactamase- and carbapenemase-producing bacteria on hospital surfaces from low- and middle-income countries.</title>
        <authorList>
            <person name="Nieto-Rosado M."/>
            <person name="Sands K."/>
            <person name="Iregbu K."/>
            <person name="Zahra R."/>
            <person name="Mazarati J.B."/>
            <person name="Mehtar S."/>
            <person name="Barnards-Group B."/>
            <person name="Walsh T.R."/>
        </authorList>
    </citation>
    <scope>NUCLEOTIDE SEQUENCE</scope>
    <source>
        <strain evidence="1">PP-E493</strain>
    </source>
</reference>
<accession>A0AAE4PZD8</accession>
<dbReference type="PANTHER" id="PTHR35175">
    <property type="entry name" value="DUF1289 DOMAIN-CONTAINING PROTEIN"/>
    <property type="match status" value="1"/>
</dbReference>
<dbReference type="Pfam" id="PF06945">
    <property type="entry name" value="DUF1289"/>
    <property type="match status" value="1"/>
</dbReference>
<gene>
    <name evidence="1" type="ORF">QM089_10110</name>
</gene>